<dbReference type="EMBL" id="KQ483438">
    <property type="protein sequence ID" value="KYP51414.1"/>
    <property type="molecule type" value="Genomic_DNA"/>
</dbReference>
<sequence length="125" mass="13921">MNKTLLQRARCIRLNAGLSKEFWAEAVNTAAYLVNRSPSTAIGLKTPQEVWSGKPSDYSGLRIFGCLAYAHVNDDKLESRAMKCIFLGYPTGVKGYIDYGVLKITEQKKFVLSKDVTFNESAMFG</sequence>
<dbReference type="InterPro" id="IPR039537">
    <property type="entry name" value="Retrotran_Ty1/copia-like"/>
</dbReference>
<organism evidence="2 3">
    <name type="scientific">Cajanus cajan</name>
    <name type="common">Pigeon pea</name>
    <name type="synonym">Cajanus indicus</name>
    <dbReference type="NCBI Taxonomy" id="3821"/>
    <lineage>
        <taxon>Eukaryota</taxon>
        <taxon>Viridiplantae</taxon>
        <taxon>Streptophyta</taxon>
        <taxon>Embryophyta</taxon>
        <taxon>Tracheophyta</taxon>
        <taxon>Spermatophyta</taxon>
        <taxon>Magnoliopsida</taxon>
        <taxon>eudicotyledons</taxon>
        <taxon>Gunneridae</taxon>
        <taxon>Pentapetalae</taxon>
        <taxon>rosids</taxon>
        <taxon>fabids</taxon>
        <taxon>Fabales</taxon>
        <taxon>Fabaceae</taxon>
        <taxon>Papilionoideae</taxon>
        <taxon>50 kb inversion clade</taxon>
        <taxon>NPAAA clade</taxon>
        <taxon>indigoferoid/millettioid clade</taxon>
        <taxon>Phaseoleae</taxon>
        <taxon>Cajanus</taxon>
    </lineage>
</organism>
<reference evidence="2" key="1">
    <citation type="journal article" date="2012" name="Nat. Biotechnol.">
        <title>Draft genome sequence of pigeonpea (Cajanus cajan), an orphan legume crop of resource-poor farmers.</title>
        <authorList>
            <person name="Varshney R.K."/>
            <person name="Chen W."/>
            <person name="Li Y."/>
            <person name="Bharti A.K."/>
            <person name="Saxena R.K."/>
            <person name="Schlueter J.A."/>
            <person name="Donoghue M.T."/>
            <person name="Azam S."/>
            <person name="Fan G."/>
            <person name="Whaley A.M."/>
            <person name="Farmer A.D."/>
            <person name="Sheridan J."/>
            <person name="Iwata A."/>
            <person name="Tuteja R."/>
            <person name="Penmetsa R.V."/>
            <person name="Wu W."/>
            <person name="Upadhyaya H.D."/>
            <person name="Yang S.P."/>
            <person name="Shah T."/>
            <person name="Saxena K.B."/>
            <person name="Michael T."/>
            <person name="McCombie W.R."/>
            <person name="Yang B."/>
            <person name="Zhang G."/>
            <person name="Yang H."/>
            <person name="Wang J."/>
            <person name="Spillane C."/>
            <person name="Cook D.R."/>
            <person name="May G.D."/>
            <person name="Xu X."/>
            <person name="Jackson S.A."/>
        </authorList>
    </citation>
    <scope>NUCLEOTIDE SEQUENCE [LARGE SCALE GENOMIC DNA]</scope>
</reference>
<dbReference type="Proteomes" id="UP000075243">
    <property type="component" value="Unassembled WGS sequence"/>
</dbReference>
<dbReference type="InterPro" id="IPR012337">
    <property type="entry name" value="RNaseH-like_sf"/>
</dbReference>
<evidence type="ECO:0000313" key="3">
    <source>
        <dbReference type="Proteomes" id="UP000075243"/>
    </source>
</evidence>
<feature type="domain" description="Retroviral polymerase SH3-like" evidence="1">
    <location>
        <begin position="66"/>
        <end position="124"/>
    </location>
</feature>
<dbReference type="InterPro" id="IPR036397">
    <property type="entry name" value="RNaseH_sf"/>
</dbReference>
<accession>A0A151S9E2</accession>
<evidence type="ECO:0000259" key="1">
    <source>
        <dbReference type="Pfam" id="PF25597"/>
    </source>
</evidence>
<dbReference type="Gramene" id="C.cajan_25972.t">
    <property type="protein sequence ID" value="C.cajan_25972.t.cds1"/>
    <property type="gene ID" value="C.cajan_25972"/>
</dbReference>
<dbReference type="InterPro" id="IPR057670">
    <property type="entry name" value="SH3_retrovirus"/>
</dbReference>
<name>A0A151S9E2_CAJCA</name>
<dbReference type="PANTHER" id="PTHR42648:SF28">
    <property type="entry name" value="TRANSPOSON-ENCODED PROTEIN WITH RIBONUCLEASE H-LIKE AND RETROVIRUS ZINC FINGER-LIKE DOMAINS"/>
    <property type="match status" value="1"/>
</dbReference>
<dbReference type="SUPFAM" id="SSF53098">
    <property type="entry name" value="Ribonuclease H-like"/>
    <property type="match status" value="1"/>
</dbReference>
<proteinExistence type="predicted"/>
<dbReference type="AlphaFoldDB" id="A0A151S9E2"/>
<evidence type="ECO:0000313" key="2">
    <source>
        <dbReference type="EMBL" id="KYP51414.1"/>
    </source>
</evidence>
<dbReference type="GO" id="GO:0003676">
    <property type="term" value="F:nucleic acid binding"/>
    <property type="evidence" value="ECO:0007669"/>
    <property type="project" value="InterPro"/>
</dbReference>
<protein>
    <submittedName>
        <fullName evidence="2">Retrovirus-related Pol polyprotein from transposon TNT 1-94</fullName>
    </submittedName>
</protein>
<dbReference type="Gene3D" id="3.30.420.10">
    <property type="entry name" value="Ribonuclease H-like superfamily/Ribonuclease H"/>
    <property type="match status" value="1"/>
</dbReference>
<gene>
    <name evidence="2" type="ORF">KK1_026695</name>
</gene>
<keyword evidence="3" id="KW-1185">Reference proteome</keyword>
<dbReference type="PANTHER" id="PTHR42648">
    <property type="entry name" value="TRANSPOSASE, PUTATIVE-RELATED"/>
    <property type="match status" value="1"/>
</dbReference>
<dbReference type="Pfam" id="PF25597">
    <property type="entry name" value="SH3_retrovirus"/>
    <property type="match status" value="1"/>
</dbReference>